<dbReference type="EMBL" id="JACMSC010000005">
    <property type="protein sequence ID" value="KAG6521135.1"/>
    <property type="molecule type" value="Genomic_DNA"/>
</dbReference>
<evidence type="ECO:0000256" key="4">
    <source>
        <dbReference type="ARBA" id="ARBA00023125"/>
    </source>
</evidence>
<dbReference type="PROSITE" id="PS51032">
    <property type="entry name" value="AP2_ERF"/>
    <property type="match status" value="1"/>
</dbReference>
<feature type="region of interest" description="Disordered" evidence="8">
    <location>
        <begin position="150"/>
        <end position="185"/>
    </location>
</feature>
<evidence type="ECO:0000256" key="2">
    <source>
        <dbReference type="ARBA" id="ARBA00022745"/>
    </source>
</evidence>
<keyword evidence="6" id="KW-0804">Transcription</keyword>
<evidence type="ECO:0000313" key="11">
    <source>
        <dbReference type="Proteomes" id="UP000734854"/>
    </source>
</evidence>
<organism evidence="10 11">
    <name type="scientific">Zingiber officinale</name>
    <name type="common">Ginger</name>
    <name type="synonym">Amomum zingiber</name>
    <dbReference type="NCBI Taxonomy" id="94328"/>
    <lineage>
        <taxon>Eukaryota</taxon>
        <taxon>Viridiplantae</taxon>
        <taxon>Streptophyta</taxon>
        <taxon>Embryophyta</taxon>
        <taxon>Tracheophyta</taxon>
        <taxon>Spermatophyta</taxon>
        <taxon>Magnoliopsida</taxon>
        <taxon>Liliopsida</taxon>
        <taxon>Zingiberales</taxon>
        <taxon>Zingiberaceae</taxon>
        <taxon>Zingiber</taxon>
    </lineage>
</organism>
<dbReference type="Gene3D" id="3.30.730.10">
    <property type="entry name" value="AP2/ERF domain"/>
    <property type="match status" value="1"/>
</dbReference>
<keyword evidence="3" id="KW-0805">Transcription regulation</keyword>
<dbReference type="SMART" id="SM00380">
    <property type="entry name" value="AP2"/>
    <property type="match status" value="1"/>
</dbReference>
<dbReference type="PRINTS" id="PR00367">
    <property type="entry name" value="ETHRSPELEMNT"/>
</dbReference>
<dbReference type="InterPro" id="IPR044808">
    <property type="entry name" value="ERF_plant"/>
</dbReference>
<protein>
    <recommendedName>
        <fullName evidence="9">AP2/ERF domain-containing protein</fullName>
    </recommendedName>
</protein>
<accession>A0A8J5H5R9</accession>
<keyword evidence="2" id="KW-0936">Ethylene signaling pathway</keyword>
<dbReference type="GO" id="GO:0000976">
    <property type="term" value="F:transcription cis-regulatory region binding"/>
    <property type="evidence" value="ECO:0007669"/>
    <property type="project" value="UniProtKB-ARBA"/>
</dbReference>
<sequence>MTGLVGEKKGFERSLERELQELEEARVERCLREEGNICLGGKESILEGKTGGRKVLFRVKGRHLQKKQVESSIGFSGDIGHNLTLVSRRAPVDRDQEREKASGAWWLAQRRWSSAGARAQKQDRKKRDSGRRSVLSFLWPVALGMSTEEAAGGKHLGHGSGLEEEKKESEIQKESPTEPRQCSRPHHTVRAYFGTTHPLLRPSFDTVLRVTPFWEASPPLQLSDINMASTAPFSTQTPYSLPLLSPSMASAADCFTLDSISQYLLSDDDSSHKLPPLDRCPRLTVSVPPRAVAAFPTACGSHEDDARRYRGVRQRPWGKFAAEIRDPARRGARLWLGTFDSAVEAARAYDRAAFQMRGHKAILNFPHEIGGGGGWVPPPPAAETKRKRETEGEGVAAGWRAVKRERSPETEGSSDGQVPLACPLTPSSWKGVWDGETAGIFNLPPLSPPPSLRFPQLTVN</sequence>
<dbReference type="Pfam" id="PF00847">
    <property type="entry name" value="AP2"/>
    <property type="match status" value="1"/>
</dbReference>
<reference evidence="10 11" key="1">
    <citation type="submission" date="2020-08" db="EMBL/GenBank/DDBJ databases">
        <title>Plant Genome Project.</title>
        <authorList>
            <person name="Zhang R.-G."/>
        </authorList>
    </citation>
    <scope>NUCLEOTIDE SEQUENCE [LARGE SCALE GENOMIC DNA]</scope>
    <source>
        <tissue evidence="10">Rhizome</tissue>
    </source>
</reference>
<keyword evidence="5" id="KW-0010">Activator</keyword>
<dbReference type="CDD" id="cd00018">
    <property type="entry name" value="AP2"/>
    <property type="match status" value="1"/>
</dbReference>
<dbReference type="GO" id="GO:0003700">
    <property type="term" value="F:DNA-binding transcription factor activity"/>
    <property type="evidence" value="ECO:0007669"/>
    <property type="project" value="InterPro"/>
</dbReference>
<dbReference type="GO" id="GO:0009873">
    <property type="term" value="P:ethylene-activated signaling pathway"/>
    <property type="evidence" value="ECO:0007669"/>
    <property type="project" value="UniProtKB-KW"/>
</dbReference>
<evidence type="ECO:0000256" key="7">
    <source>
        <dbReference type="ARBA" id="ARBA00023242"/>
    </source>
</evidence>
<proteinExistence type="predicted"/>
<keyword evidence="7" id="KW-0539">Nucleus</keyword>
<dbReference type="PANTHER" id="PTHR31190">
    <property type="entry name" value="DNA-BINDING DOMAIN"/>
    <property type="match status" value="1"/>
</dbReference>
<evidence type="ECO:0000256" key="8">
    <source>
        <dbReference type="SAM" id="MobiDB-lite"/>
    </source>
</evidence>
<dbReference type="PANTHER" id="PTHR31190:SF499">
    <property type="entry name" value="ETHYLENE-RESPONSIVE TRANSCRIPTION FACTOR ERF105"/>
    <property type="match status" value="1"/>
</dbReference>
<evidence type="ECO:0000256" key="1">
    <source>
        <dbReference type="ARBA" id="ARBA00004123"/>
    </source>
</evidence>
<dbReference type="Proteomes" id="UP000734854">
    <property type="component" value="Unassembled WGS sequence"/>
</dbReference>
<evidence type="ECO:0000313" key="10">
    <source>
        <dbReference type="EMBL" id="KAG6521135.1"/>
    </source>
</evidence>
<dbReference type="GO" id="GO:0006950">
    <property type="term" value="P:response to stress"/>
    <property type="evidence" value="ECO:0007669"/>
    <property type="project" value="UniProtKB-ARBA"/>
</dbReference>
<keyword evidence="11" id="KW-1185">Reference proteome</keyword>
<comment type="caution">
    <text evidence="10">The sequence shown here is derived from an EMBL/GenBank/DDBJ whole genome shotgun (WGS) entry which is preliminary data.</text>
</comment>
<dbReference type="FunFam" id="3.30.730.10:FF:000001">
    <property type="entry name" value="Ethylene-responsive transcription factor 2"/>
    <property type="match status" value="1"/>
</dbReference>
<evidence type="ECO:0000259" key="9">
    <source>
        <dbReference type="PROSITE" id="PS51032"/>
    </source>
</evidence>
<evidence type="ECO:0000256" key="5">
    <source>
        <dbReference type="ARBA" id="ARBA00023159"/>
    </source>
</evidence>
<dbReference type="GO" id="GO:0005634">
    <property type="term" value="C:nucleus"/>
    <property type="evidence" value="ECO:0007669"/>
    <property type="project" value="UniProtKB-SubCell"/>
</dbReference>
<comment type="subcellular location">
    <subcellularLocation>
        <location evidence="1">Nucleus</location>
    </subcellularLocation>
</comment>
<keyword evidence="4" id="KW-0238">DNA-binding</keyword>
<dbReference type="InterPro" id="IPR036955">
    <property type="entry name" value="AP2/ERF_dom_sf"/>
</dbReference>
<dbReference type="InterPro" id="IPR016177">
    <property type="entry name" value="DNA-bd_dom_sf"/>
</dbReference>
<evidence type="ECO:0000256" key="3">
    <source>
        <dbReference type="ARBA" id="ARBA00023015"/>
    </source>
</evidence>
<feature type="domain" description="AP2/ERF" evidence="9">
    <location>
        <begin position="308"/>
        <end position="366"/>
    </location>
</feature>
<feature type="compositionally biased region" description="Basic and acidic residues" evidence="8">
    <location>
        <begin position="161"/>
        <end position="177"/>
    </location>
</feature>
<feature type="region of interest" description="Disordered" evidence="8">
    <location>
        <begin position="401"/>
        <end position="421"/>
    </location>
</feature>
<dbReference type="InterPro" id="IPR001471">
    <property type="entry name" value="AP2/ERF_dom"/>
</dbReference>
<dbReference type="SUPFAM" id="SSF54171">
    <property type="entry name" value="DNA-binding domain"/>
    <property type="match status" value="1"/>
</dbReference>
<dbReference type="AlphaFoldDB" id="A0A8J5H5R9"/>
<name>A0A8J5H5R9_ZINOF</name>
<evidence type="ECO:0000256" key="6">
    <source>
        <dbReference type="ARBA" id="ARBA00023163"/>
    </source>
</evidence>
<gene>
    <name evidence="10" type="ORF">ZIOFF_018201</name>
</gene>